<dbReference type="InterPro" id="IPR006047">
    <property type="entry name" value="GH13_cat_dom"/>
</dbReference>
<reference evidence="8" key="1">
    <citation type="submission" date="2015-12" db="EMBL/GenBank/DDBJ databases">
        <title>De novo transcriptome assembly of four potential Pierce s Disease insect vectors from Arizona vineyards.</title>
        <authorList>
            <person name="Tassone E.E."/>
        </authorList>
    </citation>
    <scope>NUCLEOTIDE SEQUENCE</scope>
</reference>
<dbReference type="SMART" id="SM00642">
    <property type="entry name" value="Aamy"/>
    <property type="match status" value="1"/>
</dbReference>
<dbReference type="Pfam" id="PF00128">
    <property type="entry name" value="Alpha-amylase"/>
    <property type="match status" value="1"/>
</dbReference>
<dbReference type="AlphaFoldDB" id="A0A1B6C3E2"/>
<evidence type="ECO:0000256" key="2">
    <source>
        <dbReference type="ARBA" id="ARBA00008061"/>
    </source>
</evidence>
<dbReference type="EC" id="3.2.1.20" evidence="3"/>
<comment type="catalytic activity">
    <reaction evidence="1">
        <text>Hydrolysis of terminal, non-reducing (1-&gt;4)-linked alpha-D-glucose residues with release of alpha-D-glucose.</text>
        <dbReference type="EC" id="3.2.1.20"/>
    </reaction>
</comment>
<evidence type="ECO:0000256" key="1">
    <source>
        <dbReference type="ARBA" id="ARBA00001657"/>
    </source>
</evidence>
<feature type="non-terminal residue" evidence="8">
    <location>
        <position position="1"/>
    </location>
</feature>
<dbReference type="EMBL" id="GEDC01029266">
    <property type="protein sequence ID" value="JAS08032.1"/>
    <property type="molecule type" value="Transcribed_RNA"/>
</dbReference>
<name>A0A1B6C3E2_9HEMI</name>
<keyword evidence="6" id="KW-0812">Transmembrane</keyword>
<feature type="domain" description="Glycosyl hydrolase family 13 catalytic" evidence="7">
    <location>
        <begin position="26"/>
        <end position="411"/>
    </location>
</feature>
<feature type="transmembrane region" description="Helical" evidence="6">
    <location>
        <begin position="560"/>
        <end position="579"/>
    </location>
</feature>
<keyword evidence="4" id="KW-0325">Glycoprotein</keyword>
<dbReference type="PANTHER" id="PTHR10357">
    <property type="entry name" value="ALPHA-AMYLASE FAMILY MEMBER"/>
    <property type="match status" value="1"/>
</dbReference>
<proteinExistence type="inferred from homology"/>
<keyword evidence="6" id="KW-1133">Transmembrane helix</keyword>
<dbReference type="SUPFAM" id="SSF51445">
    <property type="entry name" value="(Trans)glycosidases"/>
    <property type="match status" value="1"/>
</dbReference>
<protein>
    <recommendedName>
        <fullName evidence="3">alpha-glucosidase</fullName>
        <ecNumber evidence="3">3.2.1.20</ecNumber>
    </recommendedName>
</protein>
<dbReference type="GO" id="GO:0004558">
    <property type="term" value="F:alpha-1,4-glucosidase activity"/>
    <property type="evidence" value="ECO:0007669"/>
    <property type="project" value="UniProtKB-EC"/>
</dbReference>
<dbReference type="InterPro" id="IPR017853">
    <property type="entry name" value="GH"/>
</dbReference>
<keyword evidence="5" id="KW-0326">Glycosidase</keyword>
<evidence type="ECO:0000256" key="5">
    <source>
        <dbReference type="ARBA" id="ARBA00023295"/>
    </source>
</evidence>
<evidence type="ECO:0000256" key="6">
    <source>
        <dbReference type="SAM" id="Phobius"/>
    </source>
</evidence>
<comment type="similarity">
    <text evidence="2">Belongs to the glycosyl hydrolase 13 family.</text>
</comment>
<evidence type="ECO:0000256" key="3">
    <source>
        <dbReference type="ARBA" id="ARBA00012741"/>
    </source>
</evidence>
<dbReference type="FunFam" id="3.90.400.10:FF:000001">
    <property type="entry name" value="Maltase A3, isoform A"/>
    <property type="match status" value="1"/>
</dbReference>
<evidence type="ECO:0000256" key="4">
    <source>
        <dbReference type="ARBA" id="ARBA00023180"/>
    </source>
</evidence>
<dbReference type="InterPro" id="IPR045857">
    <property type="entry name" value="O16G_dom_2"/>
</dbReference>
<dbReference type="Gene3D" id="3.20.20.80">
    <property type="entry name" value="Glycosidases"/>
    <property type="match status" value="1"/>
</dbReference>
<evidence type="ECO:0000259" key="7">
    <source>
        <dbReference type="SMART" id="SM00642"/>
    </source>
</evidence>
<gene>
    <name evidence="8" type="ORF">g.7495</name>
</gene>
<dbReference type="GO" id="GO:0005975">
    <property type="term" value="P:carbohydrate metabolic process"/>
    <property type="evidence" value="ECO:0007669"/>
    <property type="project" value="InterPro"/>
</dbReference>
<organism evidence="8">
    <name type="scientific">Clastoptera arizonana</name>
    <name type="common">Arizona spittle bug</name>
    <dbReference type="NCBI Taxonomy" id="38151"/>
    <lineage>
        <taxon>Eukaryota</taxon>
        <taxon>Metazoa</taxon>
        <taxon>Ecdysozoa</taxon>
        <taxon>Arthropoda</taxon>
        <taxon>Hexapoda</taxon>
        <taxon>Insecta</taxon>
        <taxon>Pterygota</taxon>
        <taxon>Neoptera</taxon>
        <taxon>Paraneoptera</taxon>
        <taxon>Hemiptera</taxon>
        <taxon>Auchenorrhyncha</taxon>
        <taxon>Cercopoidea</taxon>
        <taxon>Clastopteridae</taxon>
        <taxon>Clastoptera</taxon>
    </lineage>
</organism>
<keyword evidence="6" id="KW-0472">Membrane</keyword>
<keyword evidence="5" id="KW-0378">Hydrolase</keyword>
<dbReference type="Gene3D" id="3.90.400.10">
    <property type="entry name" value="Oligo-1,6-glucosidase, Domain 2"/>
    <property type="match status" value="1"/>
</dbReference>
<dbReference type="CDD" id="cd11328">
    <property type="entry name" value="AmyAc_maltase"/>
    <property type="match status" value="1"/>
</dbReference>
<dbReference type="PANTHER" id="PTHR10357:SF179">
    <property type="entry name" value="NEUTRAL AND BASIC AMINO ACID TRANSPORT PROTEIN RBAT"/>
    <property type="match status" value="1"/>
</dbReference>
<sequence length="580" mass="65348">RLWLVLCLVTASLAQQDWWRTAVVYQIYPRSFMDSNNDGVGDLKGITSKVNYLSELGVNAVWLSPIFTSPMADFGYDISNFTNVDPIFGNLDDLQELITQLKAVDIKILLDFVPNHSSNEHIWFQNSVRKVAGYEDFYVWRNAGTNNATPNNWQSVFSGSAWEWNSVRQQYYLHQFVIGQPDLNYRNPAVRKAMNDTVQFWLDRGVDGFRVDAVRHLAEDENFADEAKINPNDSLYYDNLVHDKTANQNLTFEVIAGWSELIKNKNADGKGRLMLLEAYNAIEIMLRYYGGADAPFTMPFNFYLLGAMSQSMTAADLQTTINTWLNNLPSYAVANWVVGNHDNFRIGSRVGEELVDGVNMLLTFLPGIAVTYQGEELGMTDTYLTWEETKDPSGLLVGRDNYEAKSRDPERTPMQWDDTLNAGFTNGTPWLPVNPNYWWLNVVAQKADERSHLKVYKSLMQLRKIITTYDTSISTIGNNVLLIQRTSSSDKYTLLFNLASSEESVVLTDSQYPTMYVYTSSINSEHNTGDQVTLSAGIQMRPKSAVILQTTPPGAEAAAATFRVASSALIVAIILSLLLK</sequence>
<accession>A0A1B6C3E2</accession>
<evidence type="ECO:0000313" key="8">
    <source>
        <dbReference type="EMBL" id="JAS08032.1"/>
    </source>
</evidence>